<proteinExistence type="predicted"/>
<protein>
    <submittedName>
        <fullName evidence="2">STAS/SEC14 domain-containing protein</fullName>
    </submittedName>
</protein>
<dbReference type="Proteomes" id="UP000182945">
    <property type="component" value="Chromosome"/>
</dbReference>
<dbReference type="EMBL" id="CP017962">
    <property type="protein sequence ID" value="APC49422.1"/>
    <property type="molecule type" value="Genomic_DNA"/>
</dbReference>
<dbReference type="AlphaFoldDB" id="A0AAC9J2N2"/>
<evidence type="ECO:0000313" key="2">
    <source>
        <dbReference type="EMBL" id="MBD1221076.1"/>
    </source>
</evidence>
<evidence type="ECO:0000313" key="4">
    <source>
        <dbReference type="Proteomes" id="UP000621631"/>
    </source>
</evidence>
<dbReference type="Gene3D" id="3.40.50.10600">
    <property type="entry name" value="SpoIIaa-like domains"/>
    <property type="match status" value="1"/>
</dbReference>
<dbReference type="GeneID" id="71515719"/>
<organism evidence="1 3">
    <name type="scientific">Virgibacillus halodenitrificans</name>
    <name type="common">Bacillus halodenitrificans</name>
    <dbReference type="NCBI Taxonomy" id="1482"/>
    <lineage>
        <taxon>Bacteria</taxon>
        <taxon>Bacillati</taxon>
        <taxon>Bacillota</taxon>
        <taxon>Bacilli</taxon>
        <taxon>Bacillales</taxon>
        <taxon>Bacillaceae</taxon>
        <taxon>Virgibacillus</taxon>
    </lineage>
</organism>
<dbReference type="RefSeq" id="WP_019379187.1">
    <property type="nucleotide sequence ID" value="NZ_CP017962.1"/>
</dbReference>
<dbReference type="EMBL" id="JACWEZ010000001">
    <property type="protein sequence ID" value="MBD1221076.1"/>
    <property type="molecule type" value="Genomic_DNA"/>
</dbReference>
<dbReference type="Pfam" id="PF11964">
    <property type="entry name" value="SpoIIAA-like"/>
    <property type="match status" value="1"/>
</dbReference>
<dbReference type="SUPFAM" id="SSF52091">
    <property type="entry name" value="SpoIIaa-like"/>
    <property type="match status" value="1"/>
</dbReference>
<accession>A0AAC9J2N2</accession>
<reference evidence="2 4" key="2">
    <citation type="submission" date="2020-09" db="EMBL/GenBank/DDBJ databases">
        <title>Draft Genome Sequences of Oil-Oxidizing Bacteria Halomonas titanicae, Marinobacter lutaoensis, and Virgibacillus halodenitrificans Isolated from Highly Saline Environments.</title>
        <authorList>
            <person name="Grouzdev D.S."/>
            <person name="Sokolova D.S."/>
            <person name="Semenova E.M."/>
            <person name="Borzenkov I.A."/>
            <person name="Bidzhieva S.K."/>
            <person name="Poltaraus A.B."/>
            <person name="Nazina T.N."/>
        </authorList>
    </citation>
    <scope>NUCLEOTIDE SEQUENCE [LARGE SCALE GENOMIC DNA]</scope>
    <source>
        <strain evidence="2 4">VKM B-3472D</strain>
    </source>
</reference>
<name>A0AAC9J2N2_VIRHA</name>
<evidence type="ECO:0000313" key="1">
    <source>
        <dbReference type="EMBL" id="APC49422.1"/>
    </source>
</evidence>
<dbReference type="InterPro" id="IPR036513">
    <property type="entry name" value="STAS_dom_sf"/>
</dbReference>
<dbReference type="Proteomes" id="UP000621631">
    <property type="component" value="Unassembled WGS sequence"/>
</dbReference>
<reference evidence="1 3" key="1">
    <citation type="submission" date="2016-11" db="EMBL/GenBank/DDBJ databases">
        <title>Complete genome sequencing of Virgibacillus halodenitrificans PDB-F2.</title>
        <authorList>
            <person name="Sun Z."/>
            <person name="Zhou Y."/>
            <person name="Li H."/>
        </authorList>
    </citation>
    <scope>NUCLEOTIDE SEQUENCE [LARGE SCALE GENOMIC DNA]</scope>
    <source>
        <strain evidence="1 3">PDB-F2</strain>
    </source>
</reference>
<keyword evidence="4" id="KW-1185">Reference proteome</keyword>
<gene>
    <name evidence="1" type="ORF">BME96_15010</name>
    <name evidence="2" type="ORF">IC602_00445</name>
</gene>
<evidence type="ECO:0000313" key="3">
    <source>
        <dbReference type="Proteomes" id="UP000182945"/>
    </source>
</evidence>
<sequence>MLEVNATEHSAVLKIICHGKLTKEDIQRFEDEFKRKIFEQEPINLLLIIKNWDGITLEGLLEDMKMIQYVKSIKKIAVVSDEKWVKADAKLENKLPGVQVVYYPPEEIQSANNWLYT</sequence>
<dbReference type="InterPro" id="IPR038396">
    <property type="entry name" value="SpoIIAA-like_sf"/>
</dbReference>
<dbReference type="InterPro" id="IPR021866">
    <property type="entry name" value="SpoIIAA-like"/>
</dbReference>
<dbReference type="KEGG" id="vhl:BME96_15010"/>